<dbReference type="Gene3D" id="3.40.50.300">
    <property type="entry name" value="P-loop containing nucleotide triphosphate hydrolases"/>
    <property type="match status" value="1"/>
</dbReference>
<accession>M1KK23</accession>
<dbReference type="VEuPathDB" id="MicrosporidiaDB:AEWQ_021380"/>
<dbReference type="VEuPathDB" id="MicrosporidiaDB:AEWR_021390"/>
<dbReference type="PANTHER" id="PTHR21231">
    <property type="entry name" value="XPA-BINDING PROTEIN 1-RELATED"/>
    <property type="match status" value="1"/>
</dbReference>
<dbReference type="InterPro" id="IPR004130">
    <property type="entry name" value="Gpn"/>
</dbReference>
<evidence type="ECO:0000256" key="1">
    <source>
        <dbReference type="ARBA" id="ARBA00005290"/>
    </source>
</evidence>
<comment type="function">
    <text evidence="5">Small GTPase required for proper nuclear import of RNA polymerase II (RNAPII). May act at an RNAP assembly step prior to nuclear import.</text>
</comment>
<name>M1KK23_ENCCN</name>
<reference evidence="6" key="1">
    <citation type="journal article" date="2013" name="Eukaryot. Cell">
        <title>Extremely Reduced Levels of Heterozygosity in the Vertebrate Pathogen Encephalitozoon cuniculi.</title>
        <authorList>
            <person name="Selman M."/>
            <person name="Sak B."/>
            <person name="Kvac M."/>
            <person name="Farinelli L."/>
            <person name="Weiss L.M."/>
            <person name="Corradi N."/>
        </authorList>
    </citation>
    <scope>NUCLEOTIDE SEQUENCE</scope>
</reference>
<evidence type="ECO:0000256" key="2">
    <source>
        <dbReference type="ARBA" id="ARBA00022741"/>
    </source>
</evidence>
<dbReference type="InterPro" id="IPR027417">
    <property type="entry name" value="P-loop_NTPase"/>
</dbReference>
<dbReference type="GO" id="GO:0003924">
    <property type="term" value="F:GTPase activity"/>
    <property type="evidence" value="ECO:0007669"/>
    <property type="project" value="TreeGrafter"/>
</dbReference>
<keyword evidence="5" id="KW-0963">Cytoplasm</keyword>
<dbReference type="GO" id="GO:0005634">
    <property type="term" value="C:nucleus"/>
    <property type="evidence" value="ECO:0007669"/>
    <property type="project" value="UniProtKB-SubCell"/>
</dbReference>
<evidence type="ECO:0000313" key="6">
    <source>
        <dbReference type="EMBL" id="AGE95576.1"/>
    </source>
</evidence>
<comment type="subcellular location">
    <subcellularLocation>
        <location evidence="5">Cytoplasm</location>
    </subcellularLocation>
    <subcellularLocation>
        <location evidence="5">Nucleus</location>
    </subcellularLocation>
</comment>
<dbReference type="GO" id="GO:0005737">
    <property type="term" value="C:cytoplasm"/>
    <property type="evidence" value="ECO:0007669"/>
    <property type="project" value="UniProtKB-SubCell"/>
</dbReference>
<dbReference type="EC" id="3.6.5.-" evidence="5"/>
<keyword evidence="3 5" id="KW-0378">Hydrolase</keyword>
<gene>
    <name evidence="6" type="ORF">ECU02_1430</name>
</gene>
<dbReference type="AlphaFoldDB" id="M1KK23"/>
<dbReference type="VEuPathDB" id="MicrosporidiaDB:AEWD_021410"/>
<dbReference type="VEuPathDB" id="MicrosporidiaDB:ECU02_1430"/>
<dbReference type="EMBL" id="KC513608">
    <property type="protein sequence ID" value="AGE95576.1"/>
    <property type="molecule type" value="Genomic_DNA"/>
</dbReference>
<evidence type="ECO:0000256" key="5">
    <source>
        <dbReference type="RuleBase" id="RU365059"/>
    </source>
</evidence>
<comment type="subunit">
    <text evidence="5">Binds to RNA polymerase II.</text>
</comment>
<dbReference type="PANTHER" id="PTHR21231:SF8">
    <property type="entry name" value="GPN-LOOP GTPASE 1"/>
    <property type="match status" value="1"/>
</dbReference>
<evidence type="ECO:0000256" key="3">
    <source>
        <dbReference type="ARBA" id="ARBA00022801"/>
    </source>
</evidence>
<protein>
    <recommendedName>
        <fullName evidence="5">GPN-loop GTPase</fullName>
        <ecNumber evidence="5">3.6.5.-</ecNumber>
    </recommendedName>
</protein>
<proteinExistence type="inferred from homology"/>
<keyword evidence="2 5" id="KW-0547">Nucleotide-binding</keyword>
<dbReference type="SUPFAM" id="SSF52540">
    <property type="entry name" value="P-loop containing nucleoside triphosphate hydrolases"/>
    <property type="match status" value="1"/>
</dbReference>
<evidence type="ECO:0000256" key="4">
    <source>
        <dbReference type="ARBA" id="ARBA00023134"/>
    </source>
</evidence>
<comment type="similarity">
    <text evidence="1 5">Belongs to the GPN-loop GTPase family.</text>
</comment>
<sequence>MSLKELEKKEGAIQRRKIFVVVGMAGSGKTTFCQRLYSWISQDKCRIDAATGLNASIYSINLDPAVVNAKMPLNLDIRDVVDYHETMEKYELGPNGGITTCLNLFLLNIGTYIDRIVEEYVIVDTPGQIEAFTWSSPGYVLIETLKTIGDVILVYTVDSLSSHKHAVFMSNMMYAASLMCRYEVETLCLFNKKDLSGSELLEEWISDYEKFRESLNEDDMFSPVLGSMALHFEEFYNSIRTVSVSSYTGYGKSDFFGAVDQMLDEKYLRK</sequence>
<keyword evidence="4 5" id="KW-0342">GTP-binding</keyword>
<dbReference type="GO" id="GO:0005525">
    <property type="term" value="F:GTP binding"/>
    <property type="evidence" value="ECO:0007669"/>
    <property type="project" value="UniProtKB-KW"/>
</dbReference>
<organism evidence="6">
    <name type="scientific">Encephalitozoon cuniculi</name>
    <name type="common">Microsporidian parasite</name>
    <dbReference type="NCBI Taxonomy" id="6035"/>
    <lineage>
        <taxon>Eukaryota</taxon>
        <taxon>Fungi</taxon>
        <taxon>Fungi incertae sedis</taxon>
        <taxon>Microsporidia</taxon>
        <taxon>Unikaryonidae</taxon>
        <taxon>Encephalitozoon</taxon>
    </lineage>
</organism>
<dbReference type="Pfam" id="PF03029">
    <property type="entry name" value="ATP_bind_1"/>
    <property type="match status" value="1"/>
</dbReference>
<dbReference type="VEuPathDB" id="MicrosporidiaDB:M970_021390"/>